<dbReference type="Proteomes" id="UP000323621">
    <property type="component" value="Unassembled WGS sequence"/>
</dbReference>
<dbReference type="RefSeq" id="WP_148381580.1">
    <property type="nucleotide sequence ID" value="NZ_VSKN01000031.1"/>
</dbReference>
<organism evidence="1 2">
    <name type="scientific">Bizionia gelidisalsuginis</name>
    <dbReference type="NCBI Taxonomy" id="291188"/>
    <lineage>
        <taxon>Bacteria</taxon>
        <taxon>Pseudomonadati</taxon>
        <taxon>Bacteroidota</taxon>
        <taxon>Flavobacteriia</taxon>
        <taxon>Flavobacteriales</taxon>
        <taxon>Flavobacteriaceae</taxon>
        <taxon>Bizionia</taxon>
    </lineage>
</organism>
<evidence type="ECO:0000313" key="1">
    <source>
        <dbReference type="EMBL" id="TYC08775.1"/>
    </source>
</evidence>
<sequence length="84" mass="9608">MLVQEPFMINTQNDLTGKARYLIDPNPELGCHYELEDSYEGSVIFSKIDTDNFIISGTFQFSSINDNCENIDVTSGRFDMQYIP</sequence>
<reference evidence="1 2" key="1">
    <citation type="submission" date="2019-08" db="EMBL/GenBank/DDBJ databases">
        <title>Genomes of Antarctic Bizionia species.</title>
        <authorList>
            <person name="Bowman J.P."/>
        </authorList>
    </citation>
    <scope>NUCLEOTIDE SEQUENCE [LARGE SCALE GENOMIC DNA]</scope>
    <source>
        <strain evidence="1 2">IC164</strain>
    </source>
</reference>
<dbReference type="EMBL" id="VSKN01000031">
    <property type="protein sequence ID" value="TYC08775.1"/>
    <property type="molecule type" value="Genomic_DNA"/>
</dbReference>
<gene>
    <name evidence="1" type="ORF">ES677_14140</name>
</gene>
<comment type="caution">
    <text evidence="1">The sequence shown here is derived from an EMBL/GenBank/DDBJ whole genome shotgun (WGS) entry which is preliminary data.</text>
</comment>
<protein>
    <submittedName>
        <fullName evidence="1">Uncharacterized protein</fullName>
    </submittedName>
</protein>
<keyword evidence="2" id="KW-1185">Reference proteome</keyword>
<name>A0ABY3M7A5_9FLAO</name>
<accession>A0ABY3M7A5</accession>
<evidence type="ECO:0000313" key="2">
    <source>
        <dbReference type="Proteomes" id="UP000323621"/>
    </source>
</evidence>
<proteinExistence type="predicted"/>